<dbReference type="EMBL" id="VJMF01000043">
    <property type="protein sequence ID" value="TRL33040.1"/>
    <property type="molecule type" value="Genomic_DNA"/>
</dbReference>
<dbReference type="EMBL" id="PUIV01000013">
    <property type="protein sequence ID" value="PWB93991.1"/>
    <property type="molecule type" value="Genomic_DNA"/>
</dbReference>
<feature type="transmembrane region" description="Helical" evidence="1">
    <location>
        <begin position="44"/>
        <end position="64"/>
    </location>
</feature>
<keyword evidence="1" id="KW-1133">Transmembrane helix</keyword>
<feature type="transmembrane region" description="Helical" evidence="1">
    <location>
        <begin position="15"/>
        <end position="37"/>
    </location>
</feature>
<evidence type="ECO:0000313" key="5">
    <source>
        <dbReference type="Proteomes" id="UP000316781"/>
    </source>
</evidence>
<evidence type="ECO:0000256" key="1">
    <source>
        <dbReference type="SAM" id="Phobius"/>
    </source>
</evidence>
<sequence>MVFVVRLITLFSEGLLQQFVNGVGIAAAMVALTAGFFRLSWWKSVLILTFIFGFGVEYLFEGWIKFSDKAESASERWPWMLLIYVFIVFVAYWTGRVGRRHMERRGKAAPQKPPIR</sequence>
<dbReference type="Proteomes" id="UP000245137">
    <property type="component" value="Unassembled WGS sequence"/>
</dbReference>
<proteinExistence type="predicted"/>
<keyword evidence="1" id="KW-0472">Membrane</keyword>
<organism evidence="2 4">
    <name type="scientific">Methylosinus sporium</name>
    <dbReference type="NCBI Taxonomy" id="428"/>
    <lineage>
        <taxon>Bacteria</taxon>
        <taxon>Pseudomonadati</taxon>
        <taxon>Pseudomonadota</taxon>
        <taxon>Alphaproteobacteria</taxon>
        <taxon>Hyphomicrobiales</taxon>
        <taxon>Methylocystaceae</taxon>
        <taxon>Methylosinus</taxon>
    </lineage>
</organism>
<dbReference type="Proteomes" id="UP000316781">
    <property type="component" value="Unassembled WGS sequence"/>
</dbReference>
<keyword evidence="1" id="KW-0812">Transmembrane</keyword>
<dbReference type="RefSeq" id="WP_108917212.1">
    <property type="nucleotide sequence ID" value="NZ_BGJY01000010.1"/>
</dbReference>
<reference evidence="2" key="2">
    <citation type="submission" date="2018-02" db="EMBL/GenBank/DDBJ databases">
        <authorList>
            <person name="Cohen D.B."/>
            <person name="Kent A.D."/>
        </authorList>
    </citation>
    <scope>NUCLEOTIDE SEQUENCE</scope>
    <source>
        <strain evidence="2">DSM 17706</strain>
    </source>
</reference>
<reference evidence="2 4" key="1">
    <citation type="journal article" date="2018" name="Appl. Microbiol. Biotechnol.">
        <title>Co-cultivation of the strictly anaerobic methanogen Methanosarcina barkeri with aerobic methanotrophs in an oxygen-limited membrane bioreactor.</title>
        <authorList>
            <person name="In 't Zandt M.H."/>
            <person name="van den Bosch T.J.M."/>
            <person name="Rijkers R."/>
            <person name="van Kessel M.A.H.J."/>
            <person name="Jetten M.S.M."/>
            <person name="Welte C.U."/>
        </authorList>
    </citation>
    <scope>NUCLEOTIDE SEQUENCE [LARGE SCALE GENOMIC DNA]</scope>
    <source>
        <strain evidence="2 4">DSM 17706</strain>
    </source>
</reference>
<gene>
    <name evidence="2" type="ORF">C5689_10400</name>
    <name evidence="3" type="ORF">FM996_11170</name>
</gene>
<comment type="caution">
    <text evidence="2">The sequence shown here is derived from an EMBL/GenBank/DDBJ whole genome shotgun (WGS) entry which is preliminary data.</text>
</comment>
<keyword evidence="4" id="KW-1185">Reference proteome</keyword>
<dbReference type="OrthoDB" id="8453089at2"/>
<accession>A0A2U1SQV0</accession>
<evidence type="ECO:0000313" key="2">
    <source>
        <dbReference type="EMBL" id="PWB93991.1"/>
    </source>
</evidence>
<name>A0A2U1SQV0_METSR</name>
<feature type="transmembrane region" description="Helical" evidence="1">
    <location>
        <begin position="76"/>
        <end position="95"/>
    </location>
</feature>
<dbReference type="AlphaFoldDB" id="A0A2U1SQV0"/>
<reference evidence="3 5" key="3">
    <citation type="submission" date="2019-07" db="EMBL/GenBank/DDBJ databases">
        <title>Ln-dependent methylotrophs.</title>
        <authorList>
            <person name="Tani A."/>
        </authorList>
    </citation>
    <scope>NUCLEOTIDE SEQUENCE [LARGE SCALE GENOMIC DNA]</scope>
    <source>
        <strain evidence="3 5">SM89A</strain>
    </source>
</reference>
<evidence type="ECO:0000313" key="3">
    <source>
        <dbReference type="EMBL" id="TRL33040.1"/>
    </source>
</evidence>
<evidence type="ECO:0000313" key="4">
    <source>
        <dbReference type="Proteomes" id="UP000245137"/>
    </source>
</evidence>
<protein>
    <submittedName>
        <fullName evidence="2">Uncharacterized protein</fullName>
    </submittedName>
</protein>